<dbReference type="Proteomes" id="UP000028999">
    <property type="component" value="Unassembled WGS sequence"/>
</dbReference>
<comment type="cofactor">
    <cofactor evidence="9">
        <name>Ca(2+)</name>
        <dbReference type="ChEBI" id="CHEBI:29108"/>
    </cofactor>
    <text evidence="9">Binds 1 Ca(2+) ion. Required for its activity.</text>
</comment>
<reference evidence="11" key="3">
    <citation type="submission" date="2021-01" db="EMBL/GenBank/DDBJ databases">
        <authorList>
            <consortium name="Genoscope - CEA"/>
            <person name="William W."/>
        </authorList>
    </citation>
    <scope>NUCLEOTIDE SEQUENCE</scope>
</reference>
<dbReference type="EC" id="4.2.2.2" evidence="4 9"/>
<dbReference type="OrthoDB" id="1637350at2759"/>
<dbReference type="OMA" id="TDPGDHA"/>
<feature type="signal peptide" evidence="9">
    <location>
        <begin position="1"/>
        <end position="25"/>
    </location>
</feature>
<proteinExistence type="inferred from homology"/>
<dbReference type="InterPro" id="IPR018082">
    <property type="entry name" value="AmbAllergen"/>
</dbReference>
<keyword evidence="5 9" id="KW-0479">Metal-binding</keyword>
<dbReference type="STRING" id="3708.A0A078H545"/>
<evidence type="ECO:0000256" key="6">
    <source>
        <dbReference type="ARBA" id="ARBA00022729"/>
    </source>
</evidence>
<dbReference type="EMBL" id="HG994366">
    <property type="protein sequence ID" value="CAF1903239.1"/>
    <property type="molecule type" value="Genomic_DNA"/>
</dbReference>
<dbReference type="PANTHER" id="PTHR31683:SF121">
    <property type="entry name" value="PECTATE LYASE"/>
    <property type="match status" value="1"/>
</dbReference>
<feature type="domain" description="Pectate lyase" evidence="10">
    <location>
        <begin position="132"/>
        <end position="329"/>
    </location>
</feature>
<evidence type="ECO:0000256" key="2">
    <source>
        <dbReference type="ARBA" id="ARBA00005220"/>
    </source>
</evidence>
<dbReference type="SMART" id="SM00656">
    <property type="entry name" value="Amb_all"/>
    <property type="match status" value="1"/>
</dbReference>
<evidence type="ECO:0000259" key="10">
    <source>
        <dbReference type="SMART" id="SM00656"/>
    </source>
</evidence>
<dbReference type="FunFam" id="2.160.20.10:FF:000009">
    <property type="entry name" value="Pectate lyase"/>
    <property type="match status" value="1"/>
</dbReference>
<dbReference type="InterPro" id="IPR012334">
    <property type="entry name" value="Pectin_lyas_fold"/>
</dbReference>
<reference evidence="12 13" key="1">
    <citation type="journal article" date="2014" name="Science">
        <title>Plant genetics. Early allopolyploid evolution in the post-Neolithic Brassica napus oilseed genome.</title>
        <authorList>
            <person name="Chalhoub B."/>
            <person name="Denoeud F."/>
            <person name="Liu S."/>
            <person name="Parkin I.A."/>
            <person name="Tang H."/>
            <person name="Wang X."/>
            <person name="Chiquet J."/>
            <person name="Belcram H."/>
            <person name="Tong C."/>
            <person name="Samans B."/>
            <person name="Correa M."/>
            <person name="Da Silva C."/>
            <person name="Just J."/>
            <person name="Falentin C."/>
            <person name="Koh C.S."/>
            <person name="Le Clainche I."/>
            <person name="Bernard M."/>
            <person name="Bento P."/>
            <person name="Noel B."/>
            <person name="Labadie K."/>
            <person name="Alberti A."/>
            <person name="Charles M."/>
            <person name="Arnaud D."/>
            <person name="Guo H."/>
            <person name="Daviaud C."/>
            <person name="Alamery S."/>
            <person name="Jabbari K."/>
            <person name="Zhao M."/>
            <person name="Edger P.P."/>
            <person name="Chelaifa H."/>
            <person name="Tack D."/>
            <person name="Lassalle G."/>
            <person name="Mestiri I."/>
            <person name="Schnel N."/>
            <person name="Le Paslier M.C."/>
            <person name="Fan G."/>
            <person name="Renault V."/>
            <person name="Bayer P.E."/>
            <person name="Golicz A.A."/>
            <person name="Manoli S."/>
            <person name="Lee T.H."/>
            <person name="Thi V.H."/>
            <person name="Chalabi S."/>
            <person name="Hu Q."/>
            <person name="Fan C."/>
            <person name="Tollenaere R."/>
            <person name="Lu Y."/>
            <person name="Battail C."/>
            <person name="Shen J."/>
            <person name="Sidebottom C.H."/>
            <person name="Wang X."/>
            <person name="Canaguier A."/>
            <person name="Chauveau A."/>
            <person name="Berard A."/>
            <person name="Deniot G."/>
            <person name="Guan M."/>
            <person name="Liu Z."/>
            <person name="Sun F."/>
            <person name="Lim Y.P."/>
            <person name="Lyons E."/>
            <person name="Town C.D."/>
            <person name="Bancroft I."/>
            <person name="Wang X."/>
            <person name="Meng J."/>
            <person name="Ma J."/>
            <person name="Pires J.C."/>
            <person name="King G.J."/>
            <person name="Brunel D."/>
            <person name="Delourme R."/>
            <person name="Renard M."/>
            <person name="Aury J.M."/>
            <person name="Adams K.L."/>
            <person name="Batley J."/>
            <person name="Snowdon R.J."/>
            <person name="Tost J."/>
            <person name="Edwards D."/>
            <person name="Zhou Y."/>
            <person name="Hua W."/>
            <person name="Sharpe A.G."/>
            <person name="Paterson A.H."/>
            <person name="Guan C."/>
            <person name="Wincker P."/>
        </authorList>
    </citation>
    <scope>NUCLEOTIDE SEQUENCE [LARGE SCALE GENOMIC DNA]</scope>
    <source>
        <strain evidence="13">cv. Darmor-bzh</strain>
    </source>
</reference>
<dbReference type="EMBL" id="LK032296">
    <property type="protein sequence ID" value="CDY32557.1"/>
    <property type="molecule type" value="Genomic_DNA"/>
</dbReference>
<dbReference type="PANTHER" id="PTHR31683">
    <property type="entry name" value="PECTATE LYASE 18-RELATED"/>
    <property type="match status" value="1"/>
</dbReference>
<reference evidence="12" key="2">
    <citation type="submission" date="2014-06" db="EMBL/GenBank/DDBJ databases">
        <authorList>
            <person name="Genoscope - CEA"/>
        </authorList>
    </citation>
    <scope>NUCLEOTIDE SEQUENCE</scope>
</reference>
<keyword evidence="7 9" id="KW-0106">Calcium</keyword>
<evidence type="ECO:0000256" key="4">
    <source>
        <dbReference type="ARBA" id="ARBA00012272"/>
    </source>
</evidence>
<comment type="catalytic activity">
    <reaction evidence="1 9">
        <text>Eliminative cleavage of (1-&gt;4)-alpha-D-galacturonan to give oligosaccharides with 4-deoxy-alpha-D-galact-4-enuronosyl groups at their non-reducing ends.</text>
        <dbReference type="EC" id="4.2.2.2"/>
    </reaction>
</comment>
<evidence type="ECO:0000256" key="8">
    <source>
        <dbReference type="ARBA" id="ARBA00023239"/>
    </source>
</evidence>
<dbReference type="Gramene" id="CDY32557">
    <property type="protein sequence ID" value="CDY32557"/>
    <property type="gene ID" value="GSBRNA2T00052557001"/>
</dbReference>
<evidence type="ECO:0000256" key="9">
    <source>
        <dbReference type="RuleBase" id="RU361123"/>
    </source>
</evidence>
<dbReference type="SMR" id="A0A078H545"/>
<evidence type="ECO:0000313" key="13">
    <source>
        <dbReference type="Proteomes" id="UP000028999"/>
    </source>
</evidence>
<dbReference type="Pfam" id="PF00544">
    <property type="entry name" value="Pectate_lyase_4"/>
    <property type="match status" value="1"/>
</dbReference>
<dbReference type="InterPro" id="IPR011050">
    <property type="entry name" value="Pectin_lyase_fold/virulence"/>
</dbReference>
<dbReference type="InterPro" id="IPR002022">
    <property type="entry name" value="Pec_lyase"/>
</dbReference>
<dbReference type="GO" id="GO:0030570">
    <property type="term" value="F:pectate lyase activity"/>
    <property type="evidence" value="ECO:0000318"/>
    <property type="project" value="GO_Central"/>
</dbReference>
<gene>
    <name evidence="12" type="primary">BnaC02g17500D</name>
    <name evidence="11" type="ORF">DARMORV10_C02P23420.1</name>
    <name evidence="12" type="ORF">GSBRNA2T00052557001</name>
</gene>
<dbReference type="SUPFAM" id="SSF51126">
    <property type="entry name" value="Pectin lyase-like"/>
    <property type="match status" value="1"/>
</dbReference>
<keyword evidence="8 9" id="KW-0456">Lyase</keyword>
<evidence type="ECO:0000256" key="5">
    <source>
        <dbReference type="ARBA" id="ARBA00022723"/>
    </source>
</evidence>
<dbReference type="Gene3D" id="2.160.20.10">
    <property type="entry name" value="Single-stranded right-handed beta-helix, Pectin lyase-like"/>
    <property type="match status" value="1"/>
</dbReference>
<protein>
    <recommendedName>
        <fullName evidence="4 9">Pectate lyase</fullName>
        <ecNumber evidence="4 9">4.2.2.2</ecNumber>
    </recommendedName>
</protein>
<dbReference type="InterPro" id="IPR045032">
    <property type="entry name" value="PEL"/>
</dbReference>
<keyword evidence="13" id="KW-1185">Reference proteome</keyword>
<organism evidence="12 13">
    <name type="scientific">Brassica napus</name>
    <name type="common">Rape</name>
    <dbReference type="NCBI Taxonomy" id="3708"/>
    <lineage>
        <taxon>Eukaryota</taxon>
        <taxon>Viridiplantae</taxon>
        <taxon>Streptophyta</taxon>
        <taxon>Embryophyta</taxon>
        <taxon>Tracheophyta</taxon>
        <taxon>Spermatophyta</taxon>
        <taxon>Magnoliopsida</taxon>
        <taxon>eudicotyledons</taxon>
        <taxon>Gunneridae</taxon>
        <taxon>Pentapetalae</taxon>
        <taxon>rosids</taxon>
        <taxon>malvids</taxon>
        <taxon>Brassicales</taxon>
        <taxon>Brassicaceae</taxon>
        <taxon>Brassiceae</taxon>
        <taxon>Brassica</taxon>
    </lineage>
</organism>
<dbReference type="UniPathway" id="UPA00545">
    <property type="reaction ID" value="UER00824"/>
</dbReference>
<dbReference type="PRINTS" id="PR00807">
    <property type="entry name" value="AMBALLERGEN"/>
</dbReference>
<accession>A0A078H545</accession>
<evidence type="ECO:0000256" key="3">
    <source>
        <dbReference type="ARBA" id="ARBA00010980"/>
    </source>
</evidence>
<comment type="pathway">
    <text evidence="2 9">Glycan metabolism; pectin degradation; 2-dehydro-3-deoxy-D-gluconate from pectin: step 2/5.</text>
</comment>
<name>A0A078H545_BRANA</name>
<evidence type="ECO:0000313" key="12">
    <source>
        <dbReference type="EMBL" id="CDY32557.1"/>
    </source>
</evidence>
<evidence type="ECO:0000256" key="7">
    <source>
        <dbReference type="ARBA" id="ARBA00022837"/>
    </source>
</evidence>
<dbReference type="GO" id="GO:0046872">
    <property type="term" value="F:metal ion binding"/>
    <property type="evidence" value="ECO:0007669"/>
    <property type="project" value="UniProtKB-KW"/>
</dbReference>
<evidence type="ECO:0000313" key="11">
    <source>
        <dbReference type="EMBL" id="CAF1903239.1"/>
    </source>
</evidence>
<keyword evidence="6 9" id="KW-0732">Signal</keyword>
<dbReference type="Proteomes" id="UP001295469">
    <property type="component" value="Chromosome C02"/>
</dbReference>
<dbReference type="GO" id="GO:0045490">
    <property type="term" value="P:pectin catabolic process"/>
    <property type="evidence" value="ECO:0007669"/>
    <property type="project" value="UniProtKB-UniPathway"/>
</dbReference>
<dbReference type="PaxDb" id="3708-A0A078H545"/>
<comment type="similarity">
    <text evidence="3 9">Belongs to the polysaccharide lyase 1 family.</text>
</comment>
<sequence>MTLLHLSLSLFSCLLLVLGPTFIDSAHVSDPELVVQEVNQKINASRRNLGVLSCGTGNPIDDCWRCDKKWEKNRQRLADCAIGFGKHAIGGRDGKIYVVTDPSDKDVVNPKPGTLRHAVIQDEPLWIIFARDMVIKLKEELLMNSFKTIDGRGANVHIAGGACITAQYVTNIIIHGINIHDCKKRGNAYVRDSPSHYGWRTASDGDAISIFGGSHVWVDHCSLSNCADGLVDAIHGSTAITISNNYLTHHNKVMLLGHSDSYTRDKNMQVTIAFNHFGEGLVQRMPRCRHGYFHVVNNDYTHWQMYAIGGSAAPTINSQGNRFLAPNDHVFKEVTKYEDAPQSKWKKWNWRSEGDLFLNGAFFTPAGGRASSSYAKASSLSARPSALVASVTGNAGALYCKKGSRC</sequence>
<dbReference type="AlphaFoldDB" id="A0A078H545"/>
<dbReference type="KEGG" id="bna:106381139"/>
<evidence type="ECO:0000256" key="1">
    <source>
        <dbReference type="ARBA" id="ARBA00000695"/>
    </source>
</evidence>
<feature type="chain" id="PRO_5041001207" description="Pectate lyase" evidence="9">
    <location>
        <begin position="26"/>
        <end position="406"/>
    </location>
</feature>